<evidence type="ECO:0000313" key="3">
    <source>
        <dbReference type="Proteomes" id="UP000573327"/>
    </source>
</evidence>
<organism evidence="2 3">
    <name type="scientific">Kitasatospora gansuensis</name>
    <dbReference type="NCBI Taxonomy" id="258050"/>
    <lineage>
        <taxon>Bacteria</taxon>
        <taxon>Bacillati</taxon>
        <taxon>Actinomycetota</taxon>
        <taxon>Actinomycetes</taxon>
        <taxon>Kitasatosporales</taxon>
        <taxon>Streptomycetaceae</taxon>
        <taxon>Kitasatospora</taxon>
    </lineage>
</organism>
<name>A0A7W7WM48_9ACTN</name>
<protein>
    <submittedName>
        <fullName evidence="2">Uncharacterized protein</fullName>
    </submittedName>
</protein>
<keyword evidence="1" id="KW-0812">Transmembrane</keyword>
<accession>A0A7W7WM48</accession>
<sequence length="139" mass="14304">MSGSLIGTISASGVCLVITVWLLVGHRGKGKLANQHEDHHTSYWMLAFGLFSQGAAQAFSAPKQVGDAVTASIDSQFNAGAGAIALIMFIILFGTKPRWWKDVVCGATLPASAMAAGGVLAIPFTVAGSFLHGLFGVAA</sequence>
<keyword evidence="1" id="KW-1133">Transmembrane helix</keyword>
<dbReference type="Proteomes" id="UP000573327">
    <property type="component" value="Unassembled WGS sequence"/>
</dbReference>
<keyword evidence="3" id="KW-1185">Reference proteome</keyword>
<dbReference type="EMBL" id="JACHJR010000003">
    <property type="protein sequence ID" value="MBB4951943.1"/>
    <property type="molecule type" value="Genomic_DNA"/>
</dbReference>
<dbReference type="RefSeq" id="WP_184926018.1">
    <property type="nucleotide sequence ID" value="NZ_JACHJR010000003.1"/>
</dbReference>
<gene>
    <name evidence="2" type="ORF">F4556_007597</name>
</gene>
<evidence type="ECO:0000256" key="1">
    <source>
        <dbReference type="SAM" id="Phobius"/>
    </source>
</evidence>
<evidence type="ECO:0000313" key="2">
    <source>
        <dbReference type="EMBL" id="MBB4951943.1"/>
    </source>
</evidence>
<keyword evidence="1" id="KW-0472">Membrane</keyword>
<comment type="caution">
    <text evidence="2">The sequence shown here is derived from an EMBL/GenBank/DDBJ whole genome shotgun (WGS) entry which is preliminary data.</text>
</comment>
<reference evidence="2 3" key="1">
    <citation type="submission" date="2020-08" db="EMBL/GenBank/DDBJ databases">
        <title>Sequencing the genomes of 1000 actinobacteria strains.</title>
        <authorList>
            <person name="Klenk H.-P."/>
        </authorList>
    </citation>
    <scope>NUCLEOTIDE SEQUENCE [LARGE SCALE GENOMIC DNA]</scope>
    <source>
        <strain evidence="2 3">DSM 44786</strain>
    </source>
</reference>
<feature type="transmembrane region" description="Helical" evidence="1">
    <location>
        <begin position="115"/>
        <end position="138"/>
    </location>
</feature>
<proteinExistence type="predicted"/>
<dbReference type="AlphaFoldDB" id="A0A7W7WM48"/>
<feature type="transmembrane region" description="Helical" evidence="1">
    <location>
        <begin position="6"/>
        <end position="24"/>
    </location>
</feature>
<feature type="transmembrane region" description="Helical" evidence="1">
    <location>
        <begin position="77"/>
        <end position="95"/>
    </location>
</feature>